<dbReference type="KEGG" id="yel:LC20_08210"/>
<gene>
    <name evidence="1" type="ORF">LC20_08210</name>
</gene>
<organism evidence="1 2">
    <name type="scientific">Yersinia enterocolitica LC20</name>
    <dbReference type="NCBI Taxonomy" id="1443113"/>
    <lineage>
        <taxon>Bacteria</taxon>
        <taxon>Pseudomonadati</taxon>
        <taxon>Pseudomonadota</taxon>
        <taxon>Gammaproteobacteria</taxon>
        <taxon>Enterobacterales</taxon>
        <taxon>Yersiniaceae</taxon>
        <taxon>Yersinia</taxon>
    </lineage>
</organism>
<accession>A0A7U5SUH6</accession>
<dbReference type="AlphaFoldDB" id="A0A7U5SUH6"/>
<dbReference type="EMBL" id="CP007448">
    <property type="protein sequence ID" value="ATX62919.1"/>
    <property type="molecule type" value="Genomic_DNA"/>
</dbReference>
<evidence type="ECO:0000313" key="2">
    <source>
        <dbReference type="Proteomes" id="UP000230961"/>
    </source>
</evidence>
<name>A0A7U5SUH6_YEREN</name>
<dbReference type="Proteomes" id="UP000230961">
    <property type="component" value="Chromosome"/>
</dbReference>
<evidence type="ECO:0000313" key="1">
    <source>
        <dbReference type="EMBL" id="ATX62919.1"/>
    </source>
</evidence>
<reference evidence="1 2" key="1">
    <citation type="submission" date="2017-11" db="EMBL/GenBank/DDBJ databases">
        <title>The complete genome sequence and comparative genome analysis of Yersinia enterocolitica strain LC20.</title>
        <authorList>
            <person name="Shi G."/>
            <person name="Su M."/>
            <person name="Liang J."/>
            <person name="Gu W."/>
            <person name="Xiao Y."/>
            <person name="Zhang Z."/>
            <person name="Qiu H."/>
            <person name="Duan R."/>
            <person name="Zhang Z."/>
            <person name="Li Y."/>
            <person name="Zhang X."/>
            <person name="Ling Y."/>
            <person name="Song L."/>
            <person name="Chen M."/>
            <person name="Zhao Y."/>
            <person name="Wu J."/>
            <person name="Jing H."/>
            <person name="Xiao J."/>
            <person name="Wang X."/>
        </authorList>
    </citation>
    <scope>NUCLEOTIDE SEQUENCE [LARGE SCALE GENOMIC DNA]</scope>
    <source>
        <strain evidence="1 2">LC20</strain>
    </source>
</reference>
<proteinExistence type="predicted"/>
<protein>
    <submittedName>
        <fullName evidence="1">Uncharacterized protein</fullName>
    </submittedName>
</protein>
<sequence>MLSEAARIGGVWLATRQQLGLNREQWGEGSNFRQEKTRLVLNLRRRDYRAPQYGDIKEKQWH</sequence>